<dbReference type="AlphaFoldDB" id="A0AAV4P268"/>
<protein>
    <submittedName>
        <fullName evidence="1">Uncharacterized protein</fullName>
    </submittedName>
</protein>
<evidence type="ECO:0000313" key="1">
    <source>
        <dbReference type="EMBL" id="GIX91307.1"/>
    </source>
</evidence>
<dbReference type="Proteomes" id="UP001054945">
    <property type="component" value="Unassembled WGS sequence"/>
</dbReference>
<name>A0AAV4P268_CAEEX</name>
<organism evidence="1 2">
    <name type="scientific">Caerostris extrusa</name>
    <name type="common">Bark spider</name>
    <name type="synonym">Caerostris bankana</name>
    <dbReference type="NCBI Taxonomy" id="172846"/>
    <lineage>
        <taxon>Eukaryota</taxon>
        <taxon>Metazoa</taxon>
        <taxon>Ecdysozoa</taxon>
        <taxon>Arthropoda</taxon>
        <taxon>Chelicerata</taxon>
        <taxon>Arachnida</taxon>
        <taxon>Araneae</taxon>
        <taxon>Araneomorphae</taxon>
        <taxon>Entelegynae</taxon>
        <taxon>Araneoidea</taxon>
        <taxon>Araneidae</taxon>
        <taxon>Caerostris</taxon>
    </lineage>
</organism>
<reference evidence="1 2" key="1">
    <citation type="submission" date="2021-06" db="EMBL/GenBank/DDBJ databases">
        <title>Caerostris extrusa draft genome.</title>
        <authorList>
            <person name="Kono N."/>
            <person name="Arakawa K."/>
        </authorList>
    </citation>
    <scope>NUCLEOTIDE SEQUENCE [LARGE SCALE GENOMIC DNA]</scope>
</reference>
<evidence type="ECO:0000313" key="2">
    <source>
        <dbReference type="Proteomes" id="UP001054945"/>
    </source>
</evidence>
<accession>A0AAV4P268</accession>
<proteinExistence type="predicted"/>
<keyword evidence="2" id="KW-1185">Reference proteome</keyword>
<dbReference type="EMBL" id="BPLR01021573">
    <property type="protein sequence ID" value="GIX91307.1"/>
    <property type="molecule type" value="Genomic_DNA"/>
</dbReference>
<comment type="caution">
    <text evidence="1">The sequence shown here is derived from an EMBL/GenBank/DDBJ whole genome shotgun (WGS) entry which is preliminary data.</text>
</comment>
<gene>
    <name evidence="1" type="ORF">CEXT_234471</name>
</gene>
<sequence length="93" mass="11085">MLSCRCRVYYIVHESRELFNFHTITLQWMEDITWQNLQICAFCLRGCGVHWQVVSACTLKRYPMRCTTIIASLDDWTREYHDKCSSPSETIML</sequence>